<dbReference type="Pfam" id="PF11209">
    <property type="entry name" value="LmeA"/>
    <property type="match status" value="1"/>
</dbReference>
<keyword evidence="1" id="KW-1133">Transmembrane helix</keyword>
<dbReference type="PATRIC" id="fig|1200352.3.peg.521"/>
<proteinExistence type="predicted"/>
<evidence type="ECO:0008006" key="4">
    <source>
        <dbReference type="Google" id="ProtNLM"/>
    </source>
</evidence>
<sequence>MTGSLSHRHALIYAGAVTDDARDLTRSTRQRRRPLRILLSVVVALGVLAGAAVVADSLFAAKVERTISQLLWHDGDLASPPAVQVGGMPFSAALWSHQLTSVSVEARDVEIPGFTRVSVTSSAEKVTLSRDELISGDFTDAPAKKVFTRLQLDPVALGGLMTGGGTAPDGLDDLHIQGVEDISPSGGWETEAWFTATPRGVAGVDDPVEVEMRLRVWEGDVRLLPTRIVSIDGDTSRGDGNSRALDDATRDRVLAAFTLELPADSLPLPTHPGRVYVNGGALYIETEQYFTTISTTDLAPQSAPLSEEERAAL</sequence>
<keyword evidence="3" id="KW-1185">Reference proteome</keyword>
<dbReference type="EMBL" id="CP003696">
    <property type="protein sequence ID" value="AGP30172.1"/>
    <property type="molecule type" value="Genomic_DNA"/>
</dbReference>
<dbReference type="AlphaFoldDB" id="S4XAK3"/>
<keyword evidence="1" id="KW-0812">Transmembrane</keyword>
<evidence type="ECO:0000313" key="2">
    <source>
        <dbReference type="EMBL" id="AGP30172.1"/>
    </source>
</evidence>
<reference evidence="2 3" key="1">
    <citation type="submission" date="2012-06" db="EMBL/GenBank/DDBJ databases">
        <title>Complete genome sequence of Corynebacterium terpenotabidum Y-11 (=DSM 44721).</title>
        <authorList>
            <person name="Ruckert C."/>
            <person name="Albersmeier A."/>
            <person name="Al-Dilaimi A."/>
            <person name="Szczepanowski R."/>
            <person name="Kalinowski J."/>
        </authorList>
    </citation>
    <scope>NUCLEOTIDE SEQUENCE [LARGE SCALE GENOMIC DNA]</scope>
    <source>
        <strain evidence="2 3">Y-11</strain>
    </source>
</reference>
<accession>S4XAK3</accession>
<organism evidence="2 3">
    <name type="scientific">Corynebacterium terpenotabidum Y-11</name>
    <dbReference type="NCBI Taxonomy" id="1200352"/>
    <lineage>
        <taxon>Bacteria</taxon>
        <taxon>Bacillati</taxon>
        <taxon>Actinomycetota</taxon>
        <taxon>Actinomycetes</taxon>
        <taxon>Mycobacteriales</taxon>
        <taxon>Corynebacteriaceae</taxon>
        <taxon>Corynebacterium</taxon>
    </lineage>
</organism>
<dbReference type="Proteomes" id="UP000014809">
    <property type="component" value="Chromosome"/>
</dbReference>
<gene>
    <name evidence="2" type="ORF">A606_02595</name>
</gene>
<protein>
    <recommendedName>
        <fullName evidence="4">DUF2993 domain-containing protein</fullName>
    </recommendedName>
</protein>
<dbReference type="eggNOG" id="ENOG5031BYD">
    <property type="taxonomic scope" value="Bacteria"/>
</dbReference>
<dbReference type="InterPro" id="IPR021373">
    <property type="entry name" value="DUF2993"/>
</dbReference>
<dbReference type="HOGENOM" id="CLU_036478_0_0_11"/>
<dbReference type="KEGG" id="cter:A606_02595"/>
<evidence type="ECO:0000256" key="1">
    <source>
        <dbReference type="SAM" id="Phobius"/>
    </source>
</evidence>
<dbReference type="STRING" id="1200352.A606_02595"/>
<feature type="transmembrane region" description="Helical" evidence="1">
    <location>
        <begin position="37"/>
        <end position="61"/>
    </location>
</feature>
<keyword evidence="1" id="KW-0472">Membrane</keyword>
<evidence type="ECO:0000313" key="3">
    <source>
        <dbReference type="Proteomes" id="UP000014809"/>
    </source>
</evidence>
<name>S4XAK3_9CORY</name>